<accession>K1SF49</accession>
<reference evidence="4" key="1">
    <citation type="journal article" date="2013" name="Environ. Microbiol.">
        <title>Microbiota from the distal guts of lean and obese adolescents exhibit partial functional redundancy besides clear differences in community structure.</title>
        <authorList>
            <person name="Ferrer M."/>
            <person name="Ruiz A."/>
            <person name="Lanza F."/>
            <person name="Haange S.B."/>
            <person name="Oberbach A."/>
            <person name="Till H."/>
            <person name="Bargiela R."/>
            <person name="Campoy C."/>
            <person name="Segura M.T."/>
            <person name="Richter M."/>
            <person name="von Bergen M."/>
            <person name="Seifert J."/>
            <person name="Suarez A."/>
        </authorList>
    </citation>
    <scope>NUCLEOTIDE SEQUENCE</scope>
</reference>
<dbReference type="InterPro" id="IPR050248">
    <property type="entry name" value="Polysacc_deacetylase_ArnD"/>
</dbReference>
<feature type="non-terminal residue" evidence="4">
    <location>
        <position position="1"/>
    </location>
</feature>
<organism evidence="4">
    <name type="scientific">human gut metagenome</name>
    <dbReference type="NCBI Taxonomy" id="408170"/>
    <lineage>
        <taxon>unclassified sequences</taxon>
        <taxon>metagenomes</taxon>
        <taxon>organismal metagenomes</taxon>
    </lineage>
</organism>
<dbReference type="EMBL" id="AJWZ01008482">
    <property type="protein sequence ID" value="EKC53989.1"/>
    <property type="molecule type" value="Genomic_DNA"/>
</dbReference>
<dbReference type="Gene3D" id="3.20.20.370">
    <property type="entry name" value="Glycoside hydrolase/deacetylase"/>
    <property type="match status" value="1"/>
</dbReference>
<dbReference type="AlphaFoldDB" id="K1SF49"/>
<dbReference type="GO" id="GO:0016020">
    <property type="term" value="C:membrane"/>
    <property type="evidence" value="ECO:0007669"/>
    <property type="project" value="TreeGrafter"/>
</dbReference>
<evidence type="ECO:0000313" key="4">
    <source>
        <dbReference type="EMBL" id="EKC53989.1"/>
    </source>
</evidence>
<dbReference type="PANTHER" id="PTHR10587:SF133">
    <property type="entry name" value="CHITIN DEACETYLASE 1-RELATED"/>
    <property type="match status" value="1"/>
</dbReference>
<feature type="domain" description="NodB homology" evidence="3">
    <location>
        <begin position="1"/>
        <end position="83"/>
    </location>
</feature>
<dbReference type="InterPro" id="IPR002509">
    <property type="entry name" value="NODB_dom"/>
</dbReference>
<evidence type="ECO:0000259" key="3">
    <source>
        <dbReference type="PROSITE" id="PS51677"/>
    </source>
</evidence>
<evidence type="ECO:0000256" key="1">
    <source>
        <dbReference type="ARBA" id="ARBA00022723"/>
    </source>
</evidence>
<protein>
    <submittedName>
        <fullName evidence="4">Polysaccharide deacetylase</fullName>
    </submittedName>
</protein>
<dbReference type="GO" id="GO:0005975">
    <property type="term" value="P:carbohydrate metabolic process"/>
    <property type="evidence" value="ECO:0007669"/>
    <property type="project" value="InterPro"/>
</dbReference>
<comment type="caution">
    <text evidence="4">The sequence shown here is derived from an EMBL/GenBank/DDBJ whole genome shotgun (WGS) entry which is preliminary data.</text>
</comment>
<proteinExistence type="predicted"/>
<keyword evidence="1" id="KW-0479">Metal-binding</keyword>
<evidence type="ECO:0000256" key="2">
    <source>
        <dbReference type="ARBA" id="ARBA00022801"/>
    </source>
</evidence>
<name>K1SF49_9ZZZZ</name>
<dbReference type="PANTHER" id="PTHR10587">
    <property type="entry name" value="GLYCOSYL TRANSFERASE-RELATED"/>
    <property type="match status" value="1"/>
</dbReference>
<gene>
    <name evidence="4" type="ORF">OBE_12315</name>
</gene>
<keyword evidence="2" id="KW-0378">Hydrolase</keyword>
<dbReference type="GO" id="GO:0046872">
    <property type="term" value="F:metal ion binding"/>
    <property type="evidence" value="ECO:0007669"/>
    <property type="project" value="UniProtKB-KW"/>
</dbReference>
<dbReference type="InterPro" id="IPR011330">
    <property type="entry name" value="Glyco_hydro/deAcase_b/a-brl"/>
</dbReference>
<sequence>YRAPYGEYDDKAVTTLFGMGMSVIQWNKDSIDWDKPTPETIIERTTKNISGGSILLFHNDLENTTQALPTVLKSLKEQGFELCTVSELLLEGDYTIDSNGTMMPKSKATVNPIIYSDNHDANLAFETLAEKLSISDINALQSKDVSIETARKLASYLTQEQIAALKALPEESLYNGFIKLKEAVYARENALPGSSTEPIIKD</sequence>
<dbReference type="PROSITE" id="PS51677">
    <property type="entry name" value="NODB"/>
    <property type="match status" value="1"/>
</dbReference>
<dbReference type="SUPFAM" id="SSF88713">
    <property type="entry name" value="Glycoside hydrolase/deacetylase"/>
    <property type="match status" value="1"/>
</dbReference>
<dbReference type="GO" id="GO:0016810">
    <property type="term" value="F:hydrolase activity, acting on carbon-nitrogen (but not peptide) bonds"/>
    <property type="evidence" value="ECO:0007669"/>
    <property type="project" value="InterPro"/>
</dbReference>